<dbReference type="GO" id="GO:0005759">
    <property type="term" value="C:mitochondrial matrix"/>
    <property type="evidence" value="ECO:0007669"/>
    <property type="project" value="UniProtKB-SubCell"/>
</dbReference>
<evidence type="ECO:0000313" key="22">
    <source>
        <dbReference type="Proteomes" id="UP000317494"/>
    </source>
</evidence>
<dbReference type="InterPro" id="IPR015421">
    <property type="entry name" value="PyrdxlP-dep_Trfase_major"/>
</dbReference>
<dbReference type="PANTHER" id="PTHR13693:SF102">
    <property type="entry name" value="2-AMINO-3-KETOBUTYRATE COENZYME A LIGASE, MITOCHONDRIAL"/>
    <property type="match status" value="1"/>
</dbReference>
<proteinExistence type="inferred from homology"/>
<keyword evidence="8" id="KW-0999">Mitochondrion inner membrane</keyword>
<reference evidence="21 22" key="1">
    <citation type="journal article" date="2019" name="Sci. Rep.">
        <title>Comparative genomics of chytrid fungi reveal insights into the obligate biotrophic and pathogenic lifestyle of Synchytrium endobioticum.</title>
        <authorList>
            <person name="van de Vossenberg B.T.L.H."/>
            <person name="Warris S."/>
            <person name="Nguyen H.D.T."/>
            <person name="van Gent-Pelzer M.P.E."/>
            <person name="Joly D.L."/>
            <person name="van de Geest H.C."/>
            <person name="Bonants P.J.M."/>
            <person name="Smith D.S."/>
            <person name="Levesque C.A."/>
            <person name="van der Lee T.A.J."/>
        </authorList>
    </citation>
    <scope>NUCLEOTIDE SEQUENCE [LARGE SCALE GENOMIC DNA]</scope>
    <source>
        <strain evidence="21 22">MB42</strain>
    </source>
</reference>
<dbReference type="GO" id="GO:0030170">
    <property type="term" value="F:pyridoxal phosphate binding"/>
    <property type="evidence" value="ECO:0007669"/>
    <property type="project" value="UniProtKB-UniRule"/>
</dbReference>
<keyword evidence="12 17" id="KW-0350">Heme biosynthesis</keyword>
<dbReference type="GO" id="GO:0003870">
    <property type="term" value="F:5-aminolevulinate synthase activity"/>
    <property type="evidence" value="ECO:0007669"/>
    <property type="project" value="UniProtKB-EC"/>
</dbReference>
<dbReference type="InterPro" id="IPR001917">
    <property type="entry name" value="Aminotrans_II_pyridoxalP_BS"/>
</dbReference>
<dbReference type="InterPro" id="IPR004839">
    <property type="entry name" value="Aminotransferase_I/II_large"/>
</dbReference>
<keyword evidence="7 17" id="KW-0808">Transferase</keyword>
<dbReference type="InterPro" id="IPR015424">
    <property type="entry name" value="PyrdxlP-dep_Trfase"/>
</dbReference>
<organism evidence="21 22">
    <name type="scientific">Synchytrium endobioticum</name>
    <dbReference type="NCBI Taxonomy" id="286115"/>
    <lineage>
        <taxon>Eukaryota</taxon>
        <taxon>Fungi</taxon>
        <taxon>Fungi incertae sedis</taxon>
        <taxon>Chytridiomycota</taxon>
        <taxon>Chytridiomycota incertae sedis</taxon>
        <taxon>Chytridiomycetes</taxon>
        <taxon>Synchytriales</taxon>
        <taxon>Synchytriaceae</taxon>
        <taxon>Synchytrium</taxon>
    </lineage>
</organism>
<evidence type="ECO:0000256" key="2">
    <source>
        <dbReference type="ARBA" id="ARBA00003076"/>
    </source>
</evidence>
<dbReference type="InterPro" id="IPR050087">
    <property type="entry name" value="AON_synthase_class-II"/>
</dbReference>
<evidence type="ECO:0000256" key="3">
    <source>
        <dbReference type="ARBA" id="ARBA00004170"/>
    </source>
</evidence>
<gene>
    <name evidence="21" type="primary">HEM1</name>
    <name evidence="21" type="ORF">SeMB42_g00255</name>
</gene>
<comment type="caution">
    <text evidence="21">The sequence shown here is derived from an EMBL/GenBank/DDBJ whole genome shotgun (WGS) entry which is preliminary data.</text>
</comment>
<evidence type="ECO:0000256" key="18">
    <source>
        <dbReference type="SAM" id="MobiDB-lite"/>
    </source>
</evidence>
<dbReference type="Gene3D" id="3.90.1150.10">
    <property type="entry name" value="Aspartate Aminotransferase, domain 1"/>
    <property type="match status" value="1"/>
</dbReference>
<dbReference type="VEuPathDB" id="FungiDB:SeMB42_g00255"/>
<dbReference type="CDD" id="cd06454">
    <property type="entry name" value="KBL_like"/>
    <property type="match status" value="1"/>
</dbReference>
<protein>
    <recommendedName>
        <fullName evidence="17">5-aminolevulinate synthase</fullName>
        <ecNumber evidence="17">2.3.1.37</ecNumber>
    </recommendedName>
    <alternativeName>
        <fullName evidence="17">5-aminolevulinic acid synthase</fullName>
    </alternativeName>
    <alternativeName>
        <fullName evidence="17">Delta-ALA synthase</fullName>
    </alternativeName>
    <alternativeName>
        <fullName evidence="17">Delta-aminolevulinate synthase</fullName>
    </alternativeName>
</protein>
<dbReference type="FunFam" id="3.40.640.10:FF:000006">
    <property type="entry name" value="5-aminolevulinate synthase, mitochondrial"/>
    <property type="match status" value="1"/>
</dbReference>
<feature type="compositionally biased region" description="Low complexity" evidence="18">
    <location>
        <begin position="58"/>
        <end position="79"/>
    </location>
</feature>
<evidence type="ECO:0000256" key="17">
    <source>
        <dbReference type="RuleBase" id="RU910713"/>
    </source>
</evidence>
<dbReference type="AlphaFoldDB" id="A0A507DRV9"/>
<evidence type="ECO:0000256" key="11">
    <source>
        <dbReference type="ARBA" id="ARBA00023128"/>
    </source>
</evidence>
<evidence type="ECO:0000256" key="8">
    <source>
        <dbReference type="ARBA" id="ARBA00022792"/>
    </source>
</evidence>
<evidence type="ECO:0000256" key="7">
    <source>
        <dbReference type="ARBA" id="ARBA00022679"/>
    </source>
</evidence>
<accession>A0A507DRV9</accession>
<dbReference type="Gene3D" id="3.40.640.10">
    <property type="entry name" value="Type I PLP-dependent aspartate aminotransferase-like (Major domain)"/>
    <property type="match status" value="1"/>
</dbReference>
<evidence type="ECO:0000259" key="19">
    <source>
        <dbReference type="Pfam" id="PF00155"/>
    </source>
</evidence>
<dbReference type="NCBIfam" id="TIGR01821">
    <property type="entry name" value="5aminolev_synth"/>
    <property type="match status" value="1"/>
</dbReference>
<evidence type="ECO:0000256" key="4">
    <source>
        <dbReference type="ARBA" id="ARBA00004273"/>
    </source>
</evidence>
<comment type="catalytic activity">
    <reaction evidence="15 17">
        <text>succinyl-CoA + glycine + H(+) = 5-aminolevulinate + CO2 + CoA</text>
        <dbReference type="Rhea" id="RHEA:12921"/>
        <dbReference type="ChEBI" id="CHEBI:15378"/>
        <dbReference type="ChEBI" id="CHEBI:16526"/>
        <dbReference type="ChEBI" id="CHEBI:57287"/>
        <dbReference type="ChEBI" id="CHEBI:57292"/>
        <dbReference type="ChEBI" id="CHEBI:57305"/>
        <dbReference type="ChEBI" id="CHEBI:356416"/>
        <dbReference type="EC" id="2.3.1.37"/>
    </reaction>
</comment>
<keyword evidence="14 17" id="KW-0012">Acyltransferase</keyword>
<dbReference type="STRING" id="286115.A0A507DRV9"/>
<evidence type="ECO:0000256" key="1">
    <source>
        <dbReference type="ARBA" id="ARBA00001933"/>
    </source>
</evidence>
<evidence type="ECO:0000256" key="12">
    <source>
        <dbReference type="ARBA" id="ARBA00023133"/>
    </source>
</evidence>
<comment type="cofactor">
    <cofactor evidence="1 16">
        <name>pyridoxal 5'-phosphate</name>
        <dbReference type="ChEBI" id="CHEBI:597326"/>
    </cofactor>
</comment>
<dbReference type="Pfam" id="PF00155">
    <property type="entry name" value="Aminotran_1_2"/>
    <property type="match status" value="1"/>
</dbReference>
<keyword evidence="11 17" id="KW-0496">Mitochondrion</keyword>
<evidence type="ECO:0000259" key="20">
    <source>
        <dbReference type="Pfam" id="PF09029"/>
    </source>
</evidence>
<dbReference type="InterPro" id="IPR015118">
    <property type="entry name" value="5aminolev_synth_preseq"/>
</dbReference>
<evidence type="ECO:0000256" key="9">
    <source>
        <dbReference type="ARBA" id="ARBA00022898"/>
    </source>
</evidence>
<evidence type="ECO:0000256" key="14">
    <source>
        <dbReference type="ARBA" id="ARBA00023315"/>
    </source>
</evidence>
<sequence length="608" mass="66072">MEALLTAGAKACPFLKTTSITTLKSFGPKNLFNAATSCPVVGRAIAIQAASPYRTRTRSTSTRSGSSQCPVPHHASSASHSHHHHLNVHQHEQKRMFTLTKAGHHAAAVPEGVSNSGAIPHPPPLGRFPTNATTGVSAPNAHTVATPKLAPYMPSRGAIFNYEEFYHQELQKKHLDKSYRYFNNINRLAQQYPRAHTATGKHVTVWCSNDYLGMSRHPVVIDTMKKTLDKYGAGAGGTRNIAGNAQLHLSLERELADLHKQPAALVFSSCFVANDATLSTLASKLPGCVIFSDASNHASMIQGIRHSGAQKHVFRHNDLVHLETLLQQYDHSTPKIIAFESVYSMSGSIGPIKQMIALAKKYNAITFLDEVHAVGMYGSTGGGVADLWDIMPEIDIITGTLGKAYGVVGGYIAGSSALVDMVRSYAPGFIFTTSLPPAIVAGALTSIRHLKQSQVERALQQHHTLQLKDRLSDLGIPVCPNPSHIVPVLVGDAEVCKQVSDELLDKYDIYVQSINYPTVAVGEERLRITPTPGHTGELMDSLVNALMTIWKERKLRTETDWELMGGRAGVGFGKDVAQMVGPDTYTNFLPDQIDRHMIVEREPLAAVA</sequence>
<comment type="function">
    <text evidence="2">Catalyzes the synthesis of 5-aminolevulinate (ALA) from succinyl-CoA and glycine, the first and rate-limiting step in heme biosynthesis.</text>
</comment>
<evidence type="ECO:0000256" key="5">
    <source>
        <dbReference type="ARBA" id="ARBA00005029"/>
    </source>
</evidence>
<name>A0A507DRV9_9FUNG</name>
<dbReference type="PANTHER" id="PTHR13693">
    <property type="entry name" value="CLASS II AMINOTRANSFERASE/8-AMINO-7-OXONONANOATE SYNTHASE"/>
    <property type="match status" value="1"/>
</dbReference>
<dbReference type="Proteomes" id="UP000317494">
    <property type="component" value="Unassembled WGS sequence"/>
</dbReference>
<evidence type="ECO:0000256" key="15">
    <source>
        <dbReference type="ARBA" id="ARBA00047654"/>
    </source>
</evidence>
<keyword evidence="10" id="KW-0809">Transit peptide</keyword>
<evidence type="ECO:0000256" key="13">
    <source>
        <dbReference type="ARBA" id="ARBA00023136"/>
    </source>
</evidence>
<evidence type="ECO:0000313" key="21">
    <source>
        <dbReference type="EMBL" id="TPX54453.1"/>
    </source>
</evidence>
<comment type="subcellular location">
    <subcellularLocation>
        <location evidence="3">Membrane</location>
        <topology evidence="3">Peripheral membrane protein</topology>
    </subcellularLocation>
    <subcellularLocation>
        <location evidence="4">Mitochondrion inner membrane</location>
    </subcellularLocation>
    <subcellularLocation>
        <location evidence="17">Mitochondrion matrix</location>
    </subcellularLocation>
</comment>
<evidence type="ECO:0000256" key="6">
    <source>
        <dbReference type="ARBA" id="ARBA00008392"/>
    </source>
</evidence>
<feature type="domain" description="Aminotransferase class I/classII large" evidence="19">
    <location>
        <begin position="202"/>
        <end position="546"/>
    </location>
</feature>
<evidence type="ECO:0000256" key="10">
    <source>
        <dbReference type="ARBA" id="ARBA00022946"/>
    </source>
</evidence>
<dbReference type="GO" id="GO:0006782">
    <property type="term" value="P:protoporphyrinogen IX biosynthetic process"/>
    <property type="evidence" value="ECO:0007669"/>
    <property type="project" value="UniProtKB-UniRule"/>
</dbReference>
<dbReference type="Pfam" id="PF09029">
    <property type="entry name" value="Preseq_ALAS"/>
    <property type="match status" value="1"/>
</dbReference>
<keyword evidence="22" id="KW-1185">Reference proteome</keyword>
<feature type="region of interest" description="Disordered" evidence="18">
    <location>
        <begin position="52"/>
        <end position="93"/>
    </location>
</feature>
<dbReference type="InterPro" id="IPR015422">
    <property type="entry name" value="PyrdxlP-dep_Trfase_small"/>
</dbReference>
<feature type="domain" description="5-aminolevulinate synthase presequence" evidence="20">
    <location>
        <begin position="10"/>
        <end position="82"/>
    </location>
</feature>
<keyword evidence="9 16" id="KW-0663">Pyridoxal phosphate</keyword>
<dbReference type="GO" id="GO:0005743">
    <property type="term" value="C:mitochondrial inner membrane"/>
    <property type="evidence" value="ECO:0007669"/>
    <property type="project" value="UniProtKB-SubCell"/>
</dbReference>
<dbReference type="UniPathway" id="UPA00251">
    <property type="reaction ID" value="UER00375"/>
</dbReference>
<dbReference type="InterPro" id="IPR010961">
    <property type="entry name" value="4pyrrol_synth_NH2levulA_synth"/>
</dbReference>
<comment type="similarity">
    <text evidence="6 16">Belongs to the class-II pyridoxal-phosphate-dependent aminotransferase family.</text>
</comment>
<comment type="pathway">
    <text evidence="5 17">Porphyrin-containing compound metabolism; protoporphyrin-IX biosynthesis; 5-aminolevulinate from glycine: step 1/1.</text>
</comment>
<keyword evidence="13" id="KW-0472">Membrane</keyword>
<dbReference type="EMBL" id="QEAN01000005">
    <property type="protein sequence ID" value="TPX54453.1"/>
    <property type="molecule type" value="Genomic_DNA"/>
</dbReference>
<evidence type="ECO:0000256" key="16">
    <source>
        <dbReference type="RuleBase" id="RU003693"/>
    </source>
</evidence>
<dbReference type="EC" id="2.3.1.37" evidence="17"/>
<dbReference type="SUPFAM" id="SSF53383">
    <property type="entry name" value="PLP-dependent transferases"/>
    <property type="match status" value="1"/>
</dbReference>
<dbReference type="PROSITE" id="PS00599">
    <property type="entry name" value="AA_TRANSFER_CLASS_2"/>
    <property type="match status" value="1"/>
</dbReference>